<dbReference type="CDD" id="cd06578">
    <property type="entry name" value="HemD"/>
    <property type="match status" value="1"/>
</dbReference>
<keyword evidence="5 9" id="KW-0627">Porphyrin biosynthesis</keyword>
<evidence type="ECO:0000256" key="6">
    <source>
        <dbReference type="ARBA" id="ARBA00037589"/>
    </source>
</evidence>
<evidence type="ECO:0000259" key="10">
    <source>
        <dbReference type="Pfam" id="PF02602"/>
    </source>
</evidence>
<dbReference type="AlphaFoldDB" id="A0A4S2HBD2"/>
<dbReference type="Gene3D" id="3.40.50.10090">
    <property type="match status" value="2"/>
</dbReference>
<evidence type="ECO:0000256" key="4">
    <source>
        <dbReference type="ARBA" id="ARBA00023239"/>
    </source>
</evidence>
<comment type="function">
    <text evidence="6 9">Catalyzes cyclization of the linear tetrapyrrole, hydroxymethylbilane, to the macrocyclic uroporphyrinogen III.</text>
</comment>
<proteinExistence type="inferred from homology"/>
<evidence type="ECO:0000256" key="8">
    <source>
        <dbReference type="ARBA" id="ARBA00048617"/>
    </source>
</evidence>
<evidence type="ECO:0000256" key="5">
    <source>
        <dbReference type="ARBA" id="ARBA00023244"/>
    </source>
</evidence>
<keyword evidence="12" id="KW-1185">Reference proteome</keyword>
<evidence type="ECO:0000256" key="3">
    <source>
        <dbReference type="ARBA" id="ARBA00013109"/>
    </source>
</evidence>
<comment type="similarity">
    <text evidence="2 9">Belongs to the uroporphyrinogen-III synthase family.</text>
</comment>
<dbReference type="RefSeq" id="WP_135944985.1">
    <property type="nucleotide sequence ID" value="NZ_BMEI01000002.1"/>
</dbReference>
<accession>A0A4S2HBD2</accession>
<comment type="caution">
    <text evidence="11">The sequence shown here is derived from an EMBL/GenBank/DDBJ whole genome shotgun (WGS) entry which is preliminary data.</text>
</comment>
<protein>
    <recommendedName>
        <fullName evidence="7 9">Uroporphyrinogen-III synthase</fullName>
        <ecNumber evidence="3 9">4.2.1.75</ecNumber>
    </recommendedName>
</protein>
<dbReference type="PANTHER" id="PTHR38042">
    <property type="entry name" value="UROPORPHYRINOGEN-III SYNTHASE, CHLOROPLASTIC"/>
    <property type="match status" value="1"/>
</dbReference>
<name>A0A4S2HBD2_9PROT</name>
<comment type="pathway">
    <text evidence="1 9">Porphyrin-containing compound metabolism; protoporphyrin-IX biosynthesis; coproporphyrinogen-III from 5-aminolevulinate: step 3/4.</text>
</comment>
<sequence length="240" mass="24279">MSTERILITRTEPGASKTANLATQRGYSPVVSPLARVEMLHADVSLDAIDAVALTSPNGARAFARLTPERSLPVLAVGGATAEAAREAGFTEITDADSDAAGLAQLISDRMMPGTRILHARGEIVARDLSGLLAGHGILVLPLIVYRTHAVSSFTEPARAALQQGPVIAAVHSPGGASRLVAALEALGGIPAGLFAAAISPAAAEPLRAAGIAPVEIADAPTDAGLLDAADRLGGEPEGQ</sequence>
<keyword evidence="4 9" id="KW-0456">Lyase</keyword>
<gene>
    <name evidence="11" type="ORF">E5162_09430</name>
</gene>
<dbReference type="GO" id="GO:0006780">
    <property type="term" value="P:uroporphyrinogen III biosynthetic process"/>
    <property type="evidence" value="ECO:0007669"/>
    <property type="project" value="UniProtKB-UniRule"/>
</dbReference>
<dbReference type="InterPro" id="IPR036108">
    <property type="entry name" value="4pyrrol_syn_uPrphyn_synt_sf"/>
</dbReference>
<dbReference type="EMBL" id="SRXV01000002">
    <property type="protein sequence ID" value="TGY93265.1"/>
    <property type="molecule type" value="Genomic_DNA"/>
</dbReference>
<evidence type="ECO:0000256" key="7">
    <source>
        <dbReference type="ARBA" id="ARBA00040167"/>
    </source>
</evidence>
<dbReference type="Pfam" id="PF02602">
    <property type="entry name" value="HEM4"/>
    <property type="match status" value="1"/>
</dbReference>
<dbReference type="PANTHER" id="PTHR38042:SF1">
    <property type="entry name" value="UROPORPHYRINOGEN-III SYNTHASE, CHLOROPLASTIC"/>
    <property type="match status" value="1"/>
</dbReference>
<evidence type="ECO:0000256" key="2">
    <source>
        <dbReference type="ARBA" id="ARBA00008133"/>
    </source>
</evidence>
<dbReference type="InterPro" id="IPR003754">
    <property type="entry name" value="4pyrrol_synth_uPrphyn_synth"/>
</dbReference>
<comment type="catalytic activity">
    <reaction evidence="8 9">
        <text>hydroxymethylbilane = uroporphyrinogen III + H2O</text>
        <dbReference type="Rhea" id="RHEA:18965"/>
        <dbReference type="ChEBI" id="CHEBI:15377"/>
        <dbReference type="ChEBI" id="CHEBI:57308"/>
        <dbReference type="ChEBI" id="CHEBI:57845"/>
        <dbReference type="EC" id="4.2.1.75"/>
    </reaction>
</comment>
<dbReference type="GO" id="GO:0004852">
    <property type="term" value="F:uroporphyrinogen-III synthase activity"/>
    <property type="evidence" value="ECO:0007669"/>
    <property type="project" value="UniProtKB-UniRule"/>
</dbReference>
<dbReference type="Proteomes" id="UP000305451">
    <property type="component" value="Unassembled WGS sequence"/>
</dbReference>
<dbReference type="InterPro" id="IPR039793">
    <property type="entry name" value="UROS/Hem4"/>
</dbReference>
<evidence type="ECO:0000313" key="11">
    <source>
        <dbReference type="EMBL" id="TGY93265.1"/>
    </source>
</evidence>
<organism evidence="11 12">
    <name type="scientific">Marinicauda pacifica</name>
    <dbReference type="NCBI Taxonomy" id="1133559"/>
    <lineage>
        <taxon>Bacteria</taxon>
        <taxon>Pseudomonadati</taxon>
        <taxon>Pseudomonadota</taxon>
        <taxon>Alphaproteobacteria</taxon>
        <taxon>Maricaulales</taxon>
        <taxon>Maricaulaceae</taxon>
        <taxon>Marinicauda</taxon>
    </lineage>
</organism>
<evidence type="ECO:0000256" key="9">
    <source>
        <dbReference type="RuleBase" id="RU366031"/>
    </source>
</evidence>
<dbReference type="EC" id="4.2.1.75" evidence="3 9"/>
<dbReference type="SUPFAM" id="SSF69618">
    <property type="entry name" value="HemD-like"/>
    <property type="match status" value="1"/>
</dbReference>
<dbReference type="GO" id="GO:0006782">
    <property type="term" value="P:protoporphyrinogen IX biosynthetic process"/>
    <property type="evidence" value="ECO:0007669"/>
    <property type="project" value="UniProtKB-UniRule"/>
</dbReference>
<reference evidence="11 12" key="1">
    <citation type="journal article" date="2013" name="Int. J. Syst. Evol. Microbiol.">
        <title>Marinicauda pacifica gen. nov., sp. nov., a prosthecate alphaproteobacterium of the family Hyphomonadaceae isolated from deep seawater.</title>
        <authorList>
            <person name="Zhang X.Y."/>
            <person name="Li G.W."/>
            <person name="Wang C.S."/>
            <person name="Zhang Y.J."/>
            <person name="Xu X.W."/>
            <person name="Li H."/>
            <person name="Liu A."/>
            <person name="Liu C."/>
            <person name="Xie B.B."/>
            <person name="Qin Q.L."/>
            <person name="Xu Z."/>
            <person name="Chen X.L."/>
            <person name="Zhou B.C."/>
            <person name="Zhang Y.Z."/>
        </authorList>
    </citation>
    <scope>NUCLEOTIDE SEQUENCE [LARGE SCALE GENOMIC DNA]</scope>
    <source>
        <strain evidence="11 12">P-1 km-3</strain>
    </source>
</reference>
<feature type="domain" description="Tetrapyrrole biosynthesis uroporphyrinogen III synthase" evidence="10">
    <location>
        <begin position="17"/>
        <end position="227"/>
    </location>
</feature>
<dbReference type="OrthoDB" id="7204250at2"/>
<evidence type="ECO:0000313" key="12">
    <source>
        <dbReference type="Proteomes" id="UP000305451"/>
    </source>
</evidence>
<evidence type="ECO:0000256" key="1">
    <source>
        <dbReference type="ARBA" id="ARBA00004772"/>
    </source>
</evidence>